<dbReference type="GO" id="GO:0016740">
    <property type="term" value="F:transferase activity"/>
    <property type="evidence" value="ECO:0007669"/>
    <property type="project" value="UniProtKB-KW"/>
</dbReference>
<reference evidence="10 11" key="1">
    <citation type="submission" date="2017-08" db="EMBL/GenBank/DDBJ databases">
        <title>Infants hospitalized years apart are colonized by the same room-sourced microbial strains.</title>
        <authorList>
            <person name="Brooks B."/>
            <person name="Olm M.R."/>
            <person name="Firek B.A."/>
            <person name="Baker R."/>
            <person name="Thomas B.C."/>
            <person name="Morowitz M.J."/>
            <person name="Banfield J.F."/>
        </authorList>
    </citation>
    <scope>NUCLEOTIDE SEQUENCE [LARGE SCALE GENOMIC DNA]</scope>
    <source>
        <strain evidence="10">S2_018_000_R3_119</strain>
    </source>
</reference>
<dbReference type="CDD" id="cd16913">
    <property type="entry name" value="YkuD_like"/>
    <property type="match status" value="1"/>
</dbReference>
<feature type="active site" description="Nucleophile" evidence="7">
    <location>
        <position position="435"/>
    </location>
</feature>
<keyword evidence="4 7" id="KW-0133">Cell shape</keyword>
<gene>
    <name evidence="10" type="ORF">DI640_11910</name>
</gene>
<dbReference type="GO" id="GO:0004180">
    <property type="term" value="F:carboxypeptidase activity"/>
    <property type="evidence" value="ECO:0007669"/>
    <property type="project" value="UniProtKB-ARBA"/>
</dbReference>
<evidence type="ECO:0000259" key="9">
    <source>
        <dbReference type="PROSITE" id="PS52029"/>
    </source>
</evidence>
<dbReference type="InterPro" id="IPR036365">
    <property type="entry name" value="PGBD-like_sf"/>
</dbReference>
<dbReference type="InterPro" id="IPR045380">
    <property type="entry name" value="LD_TPept_scaffold_dom"/>
</dbReference>
<keyword evidence="6 7" id="KW-0961">Cell wall biogenesis/degradation</keyword>
<keyword evidence="5 7" id="KW-0573">Peptidoglycan synthesis</keyword>
<dbReference type="InterPro" id="IPR002477">
    <property type="entry name" value="Peptidoglycan-bd-like"/>
</dbReference>
<comment type="caution">
    <text evidence="10">The sequence shown here is derived from an EMBL/GenBank/DDBJ whole genome shotgun (WGS) entry which is preliminary data.</text>
</comment>
<feature type="chain" id="PRO_5016049373" evidence="8">
    <location>
        <begin position="29"/>
        <end position="529"/>
    </location>
</feature>
<dbReference type="PANTHER" id="PTHR41533:SF2">
    <property type="entry name" value="BLR7131 PROTEIN"/>
    <property type="match status" value="1"/>
</dbReference>
<dbReference type="UniPathway" id="UPA00219"/>
<keyword evidence="8" id="KW-0732">Signal</keyword>
<feature type="domain" description="L,D-TPase catalytic" evidence="9">
    <location>
        <begin position="309"/>
        <end position="457"/>
    </location>
</feature>
<dbReference type="GO" id="GO:0009252">
    <property type="term" value="P:peptidoglycan biosynthetic process"/>
    <property type="evidence" value="ECO:0007669"/>
    <property type="project" value="UniProtKB-UniPathway"/>
</dbReference>
<proteinExistence type="inferred from homology"/>
<comment type="similarity">
    <text evidence="2">Belongs to the YkuD family.</text>
</comment>
<evidence type="ECO:0000313" key="10">
    <source>
        <dbReference type="EMBL" id="PZO72798.1"/>
    </source>
</evidence>
<dbReference type="Proteomes" id="UP000249555">
    <property type="component" value="Unassembled WGS sequence"/>
</dbReference>
<evidence type="ECO:0000256" key="3">
    <source>
        <dbReference type="ARBA" id="ARBA00022679"/>
    </source>
</evidence>
<dbReference type="SUPFAM" id="SSF47090">
    <property type="entry name" value="PGBD-like"/>
    <property type="match status" value="1"/>
</dbReference>
<dbReference type="Gene3D" id="2.40.440.10">
    <property type="entry name" value="L,D-transpeptidase catalytic domain-like"/>
    <property type="match status" value="1"/>
</dbReference>
<dbReference type="Pfam" id="PF20142">
    <property type="entry name" value="Scaffold"/>
    <property type="match status" value="1"/>
</dbReference>
<accession>A0A2W5AX79</accession>
<name>A0A2W5AX79_9SPHN</name>
<feature type="signal peptide" evidence="8">
    <location>
        <begin position="1"/>
        <end position="28"/>
    </location>
</feature>
<dbReference type="GO" id="GO:0008360">
    <property type="term" value="P:regulation of cell shape"/>
    <property type="evidence" value="ECO:0007669"/>
    <property type="project" value="UniProtKB-UniRule"/>
</dbReference>
<comment type="pathway">
    <text evidence="1 7">Cell wall biogenesis; peptidoglycan biosynthesis.</text>
</comment>
<evidence type="ECO:0000313" key="11">
    <source>
        <dbReference type="Proteomes" id="UP000249555"/>
    </source>
</evidence>
<dbReference type="GO" id="GO:0071555">
    <property type="term" value="P:cell wall organization"/>
    <property type="evidence" value="ECO:0007669"/>
    <property type="project" value="UniProtKB-UniRule"/>
</dbReference>
<evidence type="ECO:0000256" key="6">
    <source>
        <dbReference type="ARBA" id="ARBA00023316"/>
    </source>
</evidence>
<dbReference type="AlphaFoldDB" id="A0A2W5AX79"/>
<dbReference type="Pfam" id="PF01471">
    <property type="entry name" value="PG_binding_1"/>
    <property type="match status" value="1"/>
</dbReference>
<dbReference type="PROSITE" id="PS52029">
    <property type="entry name" value="LD_TPASE"/>
    <property type="match status" value="1"/>
</dbReference>
<dbReference type="SUPFAM" id="SSF141523">
    <property type="entry name" value="L,D-transpeptidase catalytic domain-like"/>
    <property type="match status" value="1"/>
</dbReference>
<dbReference type="EMBL" id="QFMX01000010">
    <property type="protein sequence ID" value="PZO72798.1"/>
    <property type="molecule type" value="Genomic_DNA"/>
</dbReference>
<evidence type="ECO:0000256" key="7">
    <source>
        <dbReference type="PROSITE-ProRule" id="PRU01373"/>
    </source>
</evidence>
<protein>
    <submittedName>
        <fullName evidence="10">Murein L,D-transpeptidase</fullName>
    </submittedName>
</protein>
<evidence type="ECO:0000256" key="5">
    <source>
        <dbReference type="ARBA" id="ARBA00022984"/>
    </source>
</evidence>
<evidence type="ECO:0000256" key="1">
    <source>
        <dbReference type="ARBA" id="ARBA00004752"/>
    </source>
</evidence>
<dbReference type="InterPro" id="IPR052905">
    <property type="entry name" value="LD-transpeptidase_YkuD-like"/>
</dbReference>
<dbReference type="InterPro" id="IPR038063">
    <property type="entry name" value="Transpep_catalytic_dom"/>
</dbReference>
<organism evidence="10 11">
    <name type="scientific">Sphingomonas taxi</name>
    <dbReference type="NCBI Taxonomy" id="1549858"/>
    <lineage>
        <taxon>Bacteria</taxon>
        <taxon>Pseudomonadati</taxon>
        <taxon>Pseudomonadota</taxon>
        <taxon>Alphaproteobacteria</taxon>
        <taxon>Sphingomonadales</taxon>
        <taxon>Sphingomonadaceae</taxon>
        <taxon>Sphingomonas</taxon>
    </lineage>
</organism>
<evidence type="ECO:0000256" key="2">
    <source>
        <dbReference type="ARBA" id="ARBA00005992"/>
    </source>
</evidence>
<dbReference type="InterPro" id="IPR005490">
    <property type="entry name" value="LD_TPept_cat_dom"/>
</dbReference>
<dbReference type="Pfam" id="PF03734">
    <property type="entry name" value="YkuD"/>
    <property type="match status" value="1"/>
</dbReference>
<evidence type="ECO:0000256" key="4">
    <source>
        <dbReference type="ARBA" id="ARBA00022960"/>
    </source>
</evidence>
<dbReference type="PANTHER" id="PTHR41533">
    <property type="entry name" value="L,D-TRANSPEPTIDASE HI_1667-RELATED"/>
    <property type="match status" value="1"/>
</dbReference>
<dbReference type="Gene3D" id="1.10.101.10">
    <property type="entry name" value="PGBD-like superfamily/PGBD"/>
    <property type="match status" value="1"/>
</dbReference>
<dbReference type="InterPro" id="IPR036366">
    <property type="entry name" value="PGBDSf"/>
</dbReference>
<keyword evidence="3" id="KW-0808">Transferase</keyword>
<feature type="active site" description="Proton donor/acceptor" evidence="7">
    <location>
        <position position="416"/>
    </location>
</feature>
<evidence type="ECO:0000256" key="8">
    <source>
        <dbReference type="SAM" id="SignalP"/>
    </source>
</evidence>
<sequence>MIVKTLRARLILAALPFVTLAPAGFAFAQDAVSRPADTPVERPIAIAKQAVTDPASRALYAKAGWRAVWSAGNIEAFDRVLADRARHGLDRIAFLADPAESDDIARTKAALDYAGALAQGRVDPASLHEVYTLPRPKVDLAAGLARALAKGDLVAWFDGLAPQDAEYKALSDAYLAFSAKATVAAPVQAIPSGVIRVGDRDARVPTIVEQLMESGYLPAVTDPLAVAADPLAPAPPAPVPLAATQPSMLYTQAMAEALKGLQTDYGIAADGVVGPETLKVLNLGAGDRARALAVGLERRRWLTRTPPATRIDVNTAAAQLRYYRDGAVVDQRKVIVGEPGRETPALSSPIYRLVANPTWTVPKSIQNGEMANVGEDYLAEHNMVMRDGWIVQQPGPSNALGLVKFDMANDQAIYLHDTSAPGLFERSQRHLSHGCVRVEDALGFAQMLAEDEGVTEAWQTAQASGEMTFVPLPHRIPVRLLYHNVYADDGGRVAFRTDPYGWNDPIAEQLGFAKAAAKRAEAQAIDIGP</sequence>